<reference evidence="1" key="1">
    <citation type="submission" date="2023-12" db="EMBL/GenBank/DDBJ databases">
        <title>Diversity of Rhizobium in root nodule of phaseolus vulgaris.</title>
        <authorList>
            <person name="Wang H."/>
        </authorList>
    </citation>
    <scope>NUCLEOTIDE SEQUENCE</scope>
    <source>
        <strain evidence="1">MJ31</strain>
    </source>
</reference>
<dbReference type="Proteomes" id="UP001304050">
    <property type="component" value="Unassembled WGS sequence"/>
</dbReference>
<proteinExistence type="predicted"/>
<accession>A0ACC6MR08</accession>
<evidence type="ECO:0000313" key="2">
    <source>
        <dbReference type="Proteomes" id="UP001304050"/>
    </source>
</evidence>
<organism evidence="1 2">
    <name type="scientific">Rhizobium mulingense</name>
    <dbReference type="NCBI Taxonomy" id="3031128"/>
    <lineage>
        <taxon>Bacteria</taxon>
        <taxon>Pseudomonadati</taxon>
        <taxon>Pseudomonadota</taxon>
        <taxon>Alphaproteobacteria</taxon>
        <taxon>Hyphomicrobiales</taxon>
        <taxon>Rhizobiaceae</taxon>
        <taxon>Rhizobium/Agrobacterium group</taxon>
        <taxon>Rhizobium</taxon>
    </lineage>
</organism>
<name>A0ACC6MR08_9HYPH</name>
<dbReference type="EMBL" id="JAYESG010000001">
    <property type="protein sequence ID" value="MEA3515788.1"/>
    <property type="molecule type" value="Genomic_DNA"/>
</dbReference>
<protein>
    <submittedName>
        <fullName evidence="1">Uncharacterized protein</fullName>
    </submittedName>
</protein>
<comment type="caution">
    <text evidence="1">The sequence shown here is derived from an EMBL/GenBank/DDBJ whole genome shotgun (WGS) entry which is preliminary data.</text>
</comment>
<gene>
    <name evidence="1" type="ORF">U8465_01265</name>
</gene>
<keyword evidence="2" id="KW-1185">Reference proteome</keyword>
<sequence>MSSNLNISVRTSDLAILQGVLDDAGYDSTSSLADPKHYNIAVRLLFKLYRDGMTSPAALSIELSRHFGKTPLPSKSSAEFEKNRKLIQGVRSAVIVKSPTGA</sequence>
<evidence type="ECO:0000313" key="1">
    <source>
        <dbReference type="EMBL" id="MEA3515788.1"/>
    </source>
</evidence>